<organism evidence="2 3">
    <name type="scientific">Ceratodon purpureus</name>
    <name type="common">Fire moss</name>
    <name type="synonym">Dicranum purpureum</name>
    <dbReference type="NCBI Taxonomy" id="3225"/>
    <lineage>
        <taxon>Eukaryota</taxon>
        <taxon>Viridiplantae</taxon>
        <taxon>Streptophyta</taxon>
        <taxon>Embryophyta</taxon>
        <taxon>Bryophyta</taxon>
        <taxon>Bryophytina</taxon>
        <taxon>Bryopsida</taxon>
        <taxon>Dicranidae</taxon>
        <taxon>Pseudoditrichales</taxon>
        <taxon>Ditrichaceae</taxon>
        <taxon>Ceratodon</taxon>
    </lineage>
</organism>
<dbReference type="AlphaFoldDB" id="A0A8T0I4C8"/>
<protein>
    <submittedName>
        <fullName evidence="2">Uncharacterized protein</fullName>
    </submittedName>
</protein>
<dbReference type="EMBL" id="CM026425">
    <property type="protein sequence ID" value="KAG0577759.1"/>
    <property type="molecule type" value="Genomic_DNA"/>
</dbReference>
<gene>
    <name evidence="2" type="ORF">KC19_5G179400</name>
</gene>
<evidence type="ECO:0000256" key="1">
    <source>
        <dbReference type="SAM" id="MobiDB-lite"/>
    </source>
</evidence>
<keyword evidence="3" id="KW-1185">Reference proteome</keyword>
<accession>A0A8T0I4C8</accession>
<reference evidence="2" key="1">
    <citation type="submission" date="2020-06" db="EMBL/GenBank/DDBJ databases">
        <title>WGS assembly of Ceratodon purpureus strain R40.</title>
        <authorList>
            <person name="Carey S.B."/>
            <person name="Jenkins J."/>
            <person name="Shu S."/>
            <person name="Lovell J.T."/>
            <person name="Sreedasyam A."/>
            <person name="Maumus F."/>
            <person name="Tiley G.P."/>
            <person name="Fernandez-Pozo N."/>
            <person name="Barry K."/>
            <person name="Chen C."/>
            <person name="Wang M."/>
            <person name="Lipzen A."/>
            <person name="Daum C."/>
            <person name="Saski C.A."/>
            <person name="Payton A.C."/>
            <person name="Mcbreen J.C."/>
            <person name="Conrad R.E."/>
            <person name="Kollar L.M."/>
            <person name="Olsson S."/>
            <person name="Huttunen S."/>
            <person name="Landis J.B."/>
            <person name="Wickett N.J."/>
            <person name="Johnson M.G."/>
            <person name="Rensing S.A."/>
            <person name="Grimwood J."/>
            <person name="Schmutz J."/>
            <person name="Mcdaniel S.F."/>
        </authorList>
    </citation>
    <scope>NUCLEOTIDE SEQUENCE</scope>
    <source>
        <strain evidence="2">R40</strain>
    </source>
</reference>
<name>A0A8T0I4C8_CERPU</name>
<sequence length="623" mass="69031">MFKERHRYRVAPNTPRAGRVPGRVPQRSNIVPLDNVGIVPGSRFILLPFKKASTIVHRHRCCRSSATSTKTCIVQKATMVSQPVLFQNAPLVDRVVSAGDVVLGRNGLKNNLRPGFVRRSNRLARRSSLKRRYPHPAVVKTCLSPVSEQDQEDINSRVREFFVDKGSSYWSQEIRQPVDSLEKFNGSLHSGIDQDLFSAVDIQSEPYKLVETERFLKDQVSQETERQPTSISTSRLWRENGTHVGHEENSGRLDAYSFVSDTNNQHSFIEAPDLCSKLLAGSTLKTCDDDSVLSSTSPSLQHGIPSLQRHCGIPRAATTIENFPLVSIEAKKSSNRAKLLSQPSNHASSVSFLGPSPASNSVNFTNNCNRAPEGSINTPRLLVSTTVEPHLGQQLEQVKEKNVERKGLELGALQRVLQNRVHQLPGDQLHHDPVHDQFVTKDQSFKTLVDELQRRIAKARFSAEKGSAMISSNHEHTGRAAASMQGETTLRGALQTVVVPHHLRRGNKKLRKVVPRIHTFGRNRVSPSSGSAGGQKAFQFKSIGQQFLLPPQTPDNSINTSGVGEFGTHQGRSGGFRFWNEDFHGNNQSCAVSCVDIQMQKYLKGFSFSCTGSDDLPIGPLRI</sequence>
<evidence type="ECO:0000313" key="3">
    <source>
        <dbReference type="Proteomes" id="UP000822688"/>
    </source>
</evidence>
<proteinExistence type="predicted"/>
<comment type="caution">
    <text evidence="2">The sequence shown here is derived from an EMBL/GenBank/DDBJ whole genome shotgun (WGS) entry which is preliminary data.</text>
</comment>
<feature type="region of interest" description="Disordered" evidence="1">
    <location>
        <begin position="1"/>
        <end position="23"/>
    </location>
</feature>
<dbReference type="Proteomes" id="UP000822688">
    <property type="component" value="Chromosome 5"/>
</dbReference>
<evidence type="ECO:0000313" key="2">
    <source>
        <dbReference type="EMBL" id="KAG0577759.1"/>
    </source>
</evidence>